<comment type="caution">
    <text evidence="3">The sequence shown here is derived from an EMBL/GenBank/DDBJ whole genome shotgun (WGS) entry which is preliminary data.</text>
</comment>
<dbReference type="InterPro" id="IPR019079">
    <property type="entry name" value="Capsule_synth_CapA"/>
</dbReference>
<keyword evidence="4" id="KW-1185">Reference proteome</keyword>
<name>A0ABX0Z964_9ACTN</name>
<comment type="similarity">
    <text evidence="1">Belongs to the CapA family.</text>
</comment>
<evidence type="ECO:0000313" key="4">
    <source>
        <dbReference type="Proteomes" id="UP000783871"/>
    </source>
</evidence>
<accession>A0ABX0Z964</accession>
<dbReference type="SUPFAM" id="SSF56300">
    <property type="entry name" value="Metallo-dependent phosphatases"/>
    <property type="match status" value="1"/>
</dbReference>
<evidence type="ECO:0000313" key="3">
    <source>
        <dbReference type="EMBL" id="NJP34018.1"/>
    </source>
</evidence>
<sequence length="374" mass="39344">MGDVTLLLGGDVMTGRGVDAVLARPAPADLREPAVRDAREYVALAEAANGPVPKPAPPHRLWGDALGLLDAVAPDVRIVNLETAVTGRGTHDPTKGIHYRMHPANVSALTAARLDVCVLANNHCLDFGPVGLADTLDALAGAGVATAGAGPDATAAWRPAAVPLADHRLLVWSVAAPSSGVPPYWAATDDGPGVAYLPEVSAASAEALAARIAAEARPGDRVVVSVHWGTNWGYEVPPEHVAFAHRLVDAGVDVVHGHSSHHPRPVEVYRDRLVLYGCGDVVDDYEGISGYEKYRPELRLLWLPTLDRATGRLLRLRAVPVRMRRLRLERAGPDDARWFADLLGGFGAPFAGGFTVGPDGLLARDVSGGTGTPS</sequence>
<dbReference type="InterPro" id="IPR052169">
    <property type="entry name" value="CW_Biosynth-Accessory"/>
</dbReference>
<dbReference type="Gene3D" id="3.60.21.10">
    <property type="match status" value="1"/>
</dbReference>
<dbReference type="Pfam" id="PF09587">
    <property type="entry name" value="PGA_cap"/>
    <property type="match status" value="1"/>
</dbReference>
<dbReference type="CDD" id="cd07381">
    <property type="entry name" value="MPP_CapA"/>
    <property type="match status" value="1"/>
</dbReference>
<feature type="domain" description="Capsule synthesis protein CapA" evidence="2">
    <location>
        <begin position="5"/>
        <end position="285"/>
    </location>
</feature>
<proteinExistence type="inferred from homology"/>
<dbReference type="InterPro" id="IPR029052">
    <property type="entry name" value="Metallo-depent_PP-like"/>
</dbReference>
<evidence type="ECO:0000256" key="1">
    <source>
        <dbReference type="ARBA" id="ARBA00005662"/>
    </source>
</evidence>
<protein>
    <submittedName>
        <fullName evidence="3">CapA family protein</fullName>
    </submittedName>
</protein>
<reference evidence="3 4" key="1">
    <citation type="submission" date="2020-03" db="EMBL/GenBank/DDBJ databases">
        <title>WGS of actinomycetes isolated from Thailand.</title>
        <authorList>
            <person name="Thawai C."/>
        </authorList>
    </citation>
    <scope>NUCLEOTIDE SEQUENCE [LARGE SCALE GENOMIC DNA]</scope>
    <source>
        <strain evidence="3 4">HSS6-12</strain>
    </source>
</reference>
<dbReference type="PANTHER" id="PTHR33393:SF11">
    <property type="entry name" value="POLYGLUTAMINE SYNTHESIS ACCESSORY PROTEIN RV0574C-RELATED"/>
    <property type="match status" value="1"/>
</dbReference>
<gene>
    <name evidence="3" type="ORF">HCJ94_19025</name>
</gene>
<dbReference type="Proteomes" id="UP000783871">
    <property type="component" value="Unassembled WGS sequence"/>
</dbReference>
<dbReference type="PANTHER" id="PTHR33393">
    <property type="entry name" value="POLYGLUTAMINE SYNTHESIS ACCESSORY PROTEIN RV0574C-RELATED"/>
    <property type="match status" value="1"/>
</dbReference>
<evidence type="ECO:0000259" key="2">
    <source>
        <dbReference type="SMART" id="SM00854"/>
    </source>
</evidence>
<organism evidence="3 4">
    <name type="scientific">Micromonospora thermarum</name>
    <dbReference type="NCBI Taxonomy" id="2720024"/>
    <lineage>
        <taxon>Bacteria</taxon>
        <taxon>Bacillati</taxon>
        <taxon>Actinomycetota</taxon>
        <taxon>Actinomycetes</taxon>
        <taxon>Micromonosporales</taxon>
        <taxon>Micromonosporaceae</taxon>
        <taxon>Micromonospora</taxon>
    </lineage>
</organism>
<dbReference type="SMART" id="SM00854">
    <property type="entry name" value="PGA_cap"/>
    <property type="match status" value="1"/>
</dbReference>
<dbReference type="EMBL" id="JAATEO010000020">
    <property type="protein sequence ID" value="NJP34018.1"/>
    <property type="molecule type" value="Genomic_DNA"/>
</dbReference>